<dbReference type="InterPro" id="IPR026823">
    <property type="entry name" value="cEGF"/>
</dbReference>
<feature type="disulfide bond" evidence="31">
    <location>
        <begin position="3123"/>
        <end position="3141"/>
    </location>
</feature>
<feature type="disulfide bond" evidence="31">
    <location>
        <begin position="2565"/>
        <end position="2583"/>
    </location>
</feature>
<dbReference type="PRINTS" id="PR00261">
    <property type="entry name" value="LDLRECEPTOR"/>
</dbReference>
<evidence type="ECO:0000256" key="23">
    <source>
        <dbReference type="ARBA" id="ARBA00023180"/>
    </source>
</evidence>
<dbReference type="GO" id="GO:0005509">
    <property type="term" value="F:calcium ion binding"/>
    <property type="evidence" value="ECO:0007669"/>
    <property type="project" value="InterPro"/>
</dbReference>
<feature type="disulfide bond" evidence="31">
    <location>
        <begin position="3290"/>
        <end position="3308"/>
    </location>
</feature>
<dbReference type="FunFam" id="4.10.400.10:FF:000222">
    <property type="entry name" value="Low-density lipoprotein receptor-related protein 2"/>
    <property type="match status" value="1"/>
</dbReference>
<dbReference type="FunFam" id="2.120.10.30:FF:000008">
    <property type="entry name" value="Low-density lipoprotein receptor-related protein 4"/>
    <property type="match status" value="1"/>
</dbReference>
<evidence type="ECO:0000256" key="32">
    <source>
        <dbReference type="PROSITE-ProRule" id="PRU00461"/>
    </source>
</evidence>
<feature type="disulfide bond" evidence="31">
    <location>
        <begin position="2436"/>
        <end position="2454"/>
    </location>
</feature>
<feature type="disulfide bond" evidence="31">
    <location>
        <begin position="736"/>
        <end position="751"/>
    </location>
</feature>
<dbReference type="FunFam" id="2.120.10.30:FF:000035">
    <property type="entry name" value="Low-density lipoprotein receptor-related protein 2"/>
    <property type="match status" value="1"/>
</dbReference>
<feature type="repeat" description="LDL-receptor class B" evidence="32">
    <location>
        <begin position="1112"/>
        <end position="1154"/>
    </location>
</feature>
<dbReference type="SUPFAM" id="SSF57424">
    <property type="entry name" value="LDL receptor-like module"/>
    <property type="match status" value="26"/>
</dbReference>
<dbReference type="GO" id="GO:0017124">
    <property type="term" value="F:SH3 domain binding"/>
    <property type="evidence" value="ECO:0007669"/>
    <property type="project" value="UniProtKB-KW"/>
</dbReference>
<dbReference type="CDD" id="cd00054">
    <property type="entry name" value="EGF_CA"/>
    <property type="match status" value="2"/>
</dbReference>
<feature type="disulfide bond" evidence="31">
    <location>
        <begin position="3198"/>
        <end position="3210"/>
    </location>
</feature>
<dbReference type="SMART" id="SM00179">
    <property type="entry name" value="EGF_CA"/>
    <property type="match status" value="7"/>
</dbReference>
<evidence type="ECO:0000256" key="31">
    <source>
        <dbReference type="PROSITE-ProRule" id="PRU00124"/>
    </source>
</evidence>
<feature type="repeat" description="LDL-receptor class B" evidence="32">
    <location>
        <begin position="1473"/>
        <end position="1520"/>
    </location>
</feature>
<dbReference type="GO" id="GO:0016324">
    <property type="term" value="C:apical plasma membrane"/>
    <property type="evidence" value="ECO:0007669"/>
    <property type="project" value="UniProtKB-SubCell"/>
</dbReference>
<dbReference type="Ensembl" id="ENSEBUT00000016401.1">
    <property type="protein sequence ID" value="ENSEBUP00000015826.1"/>
    <property type="gene ID" value="ENSEBUG00000009863.1"/>
</dbReference>
<evidence type="ECO:0000256" key="6">
    <source>
        <dbReference type="ARBA" id="ARBA00022536"/>
    </source>
</evidence>
<feature type="domain" description="EGF-like" evidence="33">
    <location>
        <begin position="2715"/>
        <end position="2751"/>
    </location>
</feature>
<evidence type="ECO:0000256" key="5">
    <source>
        <dbReference type="ARBA" id="ARBA00022475"/>
    </source>
</evidence>
<dbReference type="Gene3D" id="2.120.10.30">
    <property type="entry name" value="TolB, C-terminal domain"/>
    <property type="match status" value="8"/>
</dbReference>
<dbReference type="SMART" id="SM00181">
    <property type="entry name" value="EGF"/>
    <property type="match status" value="19"/>
</dbReference>
<keyword evidence="14" id="KW-0967">Endosome</keyword>
<feature type="disulfide bond" evidence="31">
    <location>
        <begin position="3116"/>
        <end position="3128"/>
    </location>
</feature>
<keyword evidence="8" id="KW-0254">Endocytosis</keyword>
<comment type="caution">
    <text evidence="30">Lacks conserved residue(s) required for the propagation of feature annotation.</text>
</comment>
<keyword evidence="19" id="KW-0472">Membrane</keyword>
<feature type="disulfide bond" evidence="31">
    <location>
        <begin position="3341"/>
        <end position="3356"/>
    </location>
</feature>
<keyword evidence="13" id="KW-1009">Hearing</keyword>
<dbReference type="GO" id="GO:0006898">
    <property type="term" value="P:receptor-mediated endocytosis"/>
    <property type="evidence" value="ECO:0007669"/>
    <property type="project" value="TreeGrafter"/>
</dbReference>
<evidence type="ECO:0000256" key="28">
    <source>
        <dbReference type="ARBA" id="ARBA00077868"/>
    </source>
</evidence>
<dbReference type="Pfam" id="PF12662">
    <property type="entry name" value="cEGF"/>
    <property type="match status" value="1"/>
</dbReference>
<feature type="repeat" description="LDL-receptor class B" evidence="32">
    <location>
        <begin position="1831"/>
        <end position="1874"/>
    </location>
</feature>
<evidence type="ECO:0000256" key="18">
    <source>
        <dbReference type="ARBA" id="ARBA00023036"/>
    </source>
</evidence>
<dbReference type="PROSITE" id="PS00010">
    <property type="entry name" value="ASX_HYDROXYL"/>
    <property type="match status" value="2"/>
</dbReference>
<feature type="disulfide bond" evidence="31">
    <location>
        <begin position="880"/>
        <end position="892"/>
    </location>
</feature>
<feature type="repeat" description="LDL-receptor class B" evidence="32">
    <location>
        <begin position="81"/>
        <end position="123"/>
    </location>
</feature>
<feature type="disulfide bond" evidence="31">
    <location>
        <begin position="887"/>
        <end position="905"/>
    </location>
</feature>
<feature type="disulfide bond" evidence="31">
    <location>
        <begin position="3157"/>
        <end position="3169"/>
    </location>
</feature>
<dbReference type="Pfam" id="PF00057">
    <property type="entry name" value="Ldl_recept_a"/>
    <property type="match status" value="26"/>
</dbReference>
<dbReference type="Pfam" id="PF24468">
    <property type="entry name" value="EGF_LRP2"/>
    <property type="match status" value="1"/>
</dbReference>
<dbReference type="FunFam" id="2.10.25.10:FF:000240">
    <property type="entry name" value="Vitamin K-dependent protein S"/>
    <property type="match status" value="1"/>
</dbReference>
<dbReference type="GO" id="GO:0031904">
    <property type="term" value="C:endosome lumen"/>
    <property type="evidence" value="ECO:0007669"/>
    <property type="project" value="UniProtKB-SubCell"/>
</dbReference>
<feature type="disulfide bond" evidence="31">
    <location>
        <begin position="2604"/>
        <end position="2622"/>
    </location>
</feature>
<feature type="disulfide bond" evidence="31">
    <location>
        <begin position="3405"/>
        <end position="3417"/>
    </location>
</feature>
<proteinExistence type="inferred from homology"/>
<dbReference type="FunFam" id="4.10.400.10:FF:000045">
    <property type="entry name" value="Low-density lipoprotein receptor-related protein 2"/>
    <property type="match status" value="1"/>
</dbReference>
<dbReference type="FunFam" id="4.10.400.10:FF:000001">
    <property type="entry name" value="Low-density lipoprotein receptor-related protein 1"/>
    <property type="match status" value="1"/>
</dbReference>
<reference evidence="34" key="1">
    <citation type="submission" date="2025-08" db="UniProtKB">
        <authorList>
            <consortium name="Ensembl"/>
        </authorList>
    </citation>
    <scope>IDENTIFICATION</scope>
</reference>
<evidence type="ECO:0000256" key="14">
    <source>
        <dbReference type="ARBA" id="ARBA00022753"/>
    </source>
</evidence>
<feature type="repeat" description="LDL-receptor class B" evidence="32">
    <location>
        <begin position="2896"/>
        <end position="2939"/>
    </location>
</feature>
<feature type="disulfide bond" evidence="31">
    <location>
        <begin position="2287"/>
        <end position="2299"/>
    </location>
</feature>
<feature type="disulfide bond" evidence="31">
    <location>
        <begin position="815"/>
        <end position="830"/>
    </location>
</feature>
<feature type="disulfide bond" evidence="31">
    <location>
        <begin position="3205"/>
        <end position="3223"/>
    </location>
</feature>
<evidence type="ECO:0000256" key="26">
    <source>
        <dbReference type="ARBA" id="ARBA00046273"/>
    </source>
</evidence>
<comment type="subcellular location">
    <subcellularLocation>
        <location evidence="1">Apical cell membrane</location>
        <topology evidence="1">Single-pass type I membrane protein</topology>
    </subcellularLocation>
    <subcellularLocation>
        <location evidence="3">Cell projection</location>
        <location evidence="3">Axon</location>
    </subcellularLocation>
    <subcellularLocation>
        <location evidence="2">Cell projection</location>
        <location evidence="2">Dendrite</location>
    </subcellularLocation>
    <subcellularLocation>
        <location evidence="26">Endosome lumen</location>
    </subcellularLocation>
    <subcellularLocation>
        <location evidence="25">Membrane</location>
        <location evidence="25">Coated pit</location>
    </subcellularLocation>
</comment>
<dbReference type="FunFam" id="2.120.10.30:FF:000241">
    <property type="entry name" value="Low-density lipoprotein receptor-related protein 6"/>
    <property type="match status" value="6"/>
</dbReference>
<dbReference type="GeneTree" id="ENSGT00940000157232"/>
<dbReference type="PANTHER" id="PTHR22722:SF11">
    <property type="entry name" value="LOW-DENSITY LIPOPROTEIN RECEPTOR-RELATED PROTEIN 2"/>
    <property type="match status" value="1"/>
</dbReference>
<feature type="repeat" description="LDL-receptor class B" evidence="32">
    <location>
        <begin position="1157"/>
        <end position="1200"/>
    </location>
</feature>
<dbReference type="Pfam" id="PF14670">
    <property type="entry name" value="FXa_inhibition"/>
    <property type="match status" value="1"/>
</dbReference>
<feature type="disulfide bond" evidence="31">
    <location>
        <begin position="3454"/>
        <end position="3472"/>
    </location>
</feature>
<dbReference type="FunFam" id="4.10.400.10:FF:000024">
    <property type="entry name" value="Low-density lipoprotein RecePtor related"/>
    <property type="match status" value="1"/>
</dbReference>
<feature type="disulfide bond" evidence="31">
    <location>
        <begin position="674"/>
        <end position="686"/>
    </location>
</feature>
<keyword evidence="11" id="KW-0732">Signal</keyword>
<evidence type="ECO:0000256" key="2">
    <source>
        <dbReference type="ARBA" id="ARBA00004279"/>
    </source>
</evidence>
<feature type="disulfide bond" evidence="31">
    <location>
        <begin position="2657"/>
        <end position="2672"/>
    </location>
</feature>
<dbReference type="PROSITE" id="PS01186">
    <property type="entry name" value="EGF_2"/>
    <property type="match status" value="3"/>
</dbReference>
<dbReference type="InterPro" id="IPR000033">
    <property type="entry name" value="LDLR_classB_rpt"/>
</dbReference>
<feature type="disulfide bond" evidence="31">
    <location>
        <begin position="2645"/>
        <end position="2663"/>
    </location>
</feature>
<dbReference type="InterPro" id="IPR009030">
    <property type="entry name" value="Growth_fac_rcpt_cys_sf"/>
</dbReference>
<dbReference type="FunFam" id="4.10.400.10:FF:000034">
    <property type="entry name" value="Low-density lipoprotein receptor-related protein 2"/>
    <property type="match status" value="3"/>
</dbReference>
<keyword evidence="10" id="KW-0479">Metal-binding</keyword>
<evidence type="ECO:0000256" key="20">
    <source>
        <dbReference type="ARBA" id="ARBA00023157"/>
    </source>
</evidence>
<evidence type="ECO:0000313" key="34">
    <source>
        <dbReference type="Ensembl" id="ENSEBUP00000015826.1"/>
    </source>
</evidence>
<feature type="repeat" description="LDL-receptor class B" evidence="32">
    <location>
        <begin position="1787"/>
        <end position="1830"/>
    </location>
</feature>
<dbReference type="PROSITE" id="PS01209">
    <property type="entry name" value="LDLRA_1"/>
    <property type="match status" value="12"/>
</dbReference>
<feature type="disulfide bond" evidence="31">
    <location>
        <begin position="640"/>
        <end position="658"/>
    </location>
</feature>
<feature type="disulfide bond" evidence="31">
    <location>
        <begin position="2294"/>
        <end position="2312"/>
    </location>
</feature>
<dbReference type="Gene3D" id="4.10.400.10">
    <property type="entry name" value="Low-density Lipoprotein Receptor"/>
    <property type="match status" value="26"/>
</dbReference>
<dbReference type="InterPro" id="IPR000742">
    <property type="entry name" value="EGF"/>
</dbReference>
<feature type="disulfide bond" evidence="31">
    <location>
        <begin position="3329"/>
        <end position="3347"/>
    </location>
</feature>
<evidence type="ECO:0000313" key="35">
    <source>
        <dbReference type="Proteomes" id="UP000694388"/>
    </source>
</evidence>
<feature type="disulfide bond" evidence="31">
    <location>
        <begin position="757"/>
        <end position="769"/>
    </location>
</feature>
<feature type="repeat" description="LDL-receptor class B" evidence="32">
    <location>
        <begin position="3744"/>
        <end position="3787"/>
    </location>
</feature>
<evidence type="ECO:0000259" key="33">
    <source>
        <dbReference type="PROSITE" id="PS50026"/>
    </source>
</evidence>
<dbReference type="SUPFAM" id="SSF57196">
    <property type="entry name" value="EGF/Laminin"/>
    <property type="match status" value="5"/>
</dbReference>
<dbReference type="SUPFAM" id="SSF57184">
    <property type="entry name" value="Growth factor receptor domain"/>
    <property type="match status" value="2"/>
</dbReference>
<feature type="disulfide bond" evidence="31">
    <location>
        <begin position="2577"/>
        <end position="2592"/>
    </location>
</feature>
<dbReference type="InterPro" id="IPR001881">
    <property type="entry name" value="EGF-like_Ca-bd_dom"/>
</dbReference>
<keyword evidence="7" id="KW-0597">Phosphoprotein</keyword>
<dbReference type="SMART" id="SM00192">
    <property type="entry name" value="LDLa"/>
    <property type="match status" value="27"/>
</dbReference>
<keyword evidence="24" id="KW-0966">Cell projection</keyword>
<feature type="disulfide bond" evidence="31">
    <location>
        <begin position="2429"/>
        <end position="2441"/>
    </location>
</feature>
<evidence type="ECO:0000256" key="17">
    <source>
        <dbReference type="ARBA" id="ARBA00022989"/>
    </source>
</evidence>
<keyword evidence="5" id="KW-1003">Cell membrane</keyword>
<dbReference type="FunFam" id="4.10.400.10:FF:000005">
    <property type="entry name" value="low-density lipoprotein receptor-related protein 1B"/>
    <property type="match status" value="2"/>
</dbReference>
<dbReference type="InterPro" id="IPR056588">
    <property type="entry name" value="EGF_LRP2"/>
</dbReference>
<dbReference type="GO" id="GO:0005905">
    <property type="term" value="C:clathrin-coated pit"/>
    <property type="evidence" value="ECO:0007669"/>
    <property type="project" value="UniProtKB-KW"/>
</dbReference>
<dbReference type="InterPro" id="IPR049883">
    <property type="entry name" value="NOTCH1_EGF-like"/>
</dbReference>
<accession>A0A8C4QIE6</accession>
<evidence type="ECO:0000256" key="24">
    <source>
        <dbReference type="ARBA" id="ARBA00023273"/>
    </source>
</evidence>
<evidence type="ECO:0000256" key="12">
    <source>
        <dbReference type="ARBA" id="ARBA00022737"/>
    </source>
</evidence>
<dbReference type="FunFam" id="4.10.400.10:FF:000011">
    <property type="entry name" value="Low-density lipoprotein receptor-related protein 1"/>
    <property type="match status" value="1"/>
</dbReference>
<sequence length="3947" mass="443792">MWGVCDQLCEDRPGNHICRCADGYILEHGRHCRADTSAPFLIFSSGKDLMKTDMQGQDTHTLVSSEGHGVAVGVDFHYEKKRIYWTDTVQNKVFVLQLETMDVQTVLSDALEMPENIAVDWISDKLYIVESAVNRIDLCDLDGKNRLTLIAQYLGNPRGIALDPTIGFMFFTDWSDKWGNPQLERAFMDGSNRVLLVRSKLGWPAAISLDLVLRRLYWVDNRYDYIETVTYDGLDRKTILSGGVNIPHPFGVTLFENHVFFTDWTLLALTRVNRFNGSDPNVLHRSSLLPYGVAAYHSVRQPQDHLTGSDLAEFLLFSSGIAVRGIPLVLSQQEDVILPIMRSHSFFVGLDFDATNNRVFVSDTISQTIFCQNLDGTGLETIVPRAAYLVEDLAFDWISRNLYWTDSRLHSLSVVRLADRSRRTLLNSLGNPRSVVVDPLKGYIFYSDWHRPAKIVRVWCDGSHATPIINTTLGWPNGLALDWEMKSTGIIYWVDAFFDHIEFSDFDGRNRHRLDEIGVLEHPFSIDVYQDYVYVTDWHHNSIFRIRKTDGGELQVIRQGISSVMHLKVYDSSLQTGTNACNRSTNHNGDCSHFCFPVPRDRRVCGCPYGMNLEGNQRVCVPNPSAEPPTEQCPTTSFPCQNGRCVPSTFRCNGHDDCNDGSDESNCGYGNVTCSSNAFTCSNHRCIPLTFHCDAIDDCGDGSDELDCPSQPPLSCLPHEFSCTNNKRCIPRYWLCDTDNDCGDSSDEMDCDSTSTCHPGQFQCPDHRCIDSGYACDGDQDCVDGADEQGCDYVCSQLQFSCESGDQCIQIFYRCDGFIDCHDHSDEKNCPTRPPGMCHENEFQCQMDGFCVPDLWECDGHPDCEDGSDEHESCPPTPTCRQGYFSCSNGNCVPENWLCDGDDDCRDMSDERTTKCIENERVCNEQPDCPNEEDESPYCNEEECLVENGGCSHNCIQSPFGAYCTCPIGLQLLSDRKSCGDTNECQPPGLCSQRCINEDGSFRCYCDRGYTLELDRRSCKANDPNLALLLVASQNHIIAENFTAVPVEVTSVVRDGRRIVALDFDTETDFIYWSDISQDKIWSSFRNGTNHKLIFDSGVTVTENIAVDWIGRNLYWLDYILETIEVSHLDGSHRTVLMSDNVTNPRGLALDPRNGSRYMFWADWGKNPNIERASMDGRFRHIIISDKLYWPGGLTIDYTSNLLYFSDAYLDFIDYCEFDGSGRHQVIASDLILQHPHALTLFEDFVYWTERYSQRVIRANKWNGMNQTVMLSNVAEPLGLVVSHPVRQPSAWNPCKGHSCSHLCLLSTIQPQQYSCACPSGWTLSQDKHTCQQDENPFLIVVRNTVIFGMSLNPSEMSNDAMVPIAGVHNGYDVDFDDEGFIYWVEHPGEIHRVRRDGTNYTVFAPSAILGSPTGLAVDWISRNLYFTNPLKKTIEVIKLDGEQHYHKTVIINNGDPTGAGYPFGIAVDPEHGKLYWTDDGTDSGVPAKIGSAYMDGSGLTILFTNHLGHADFMTIDIQEQKLYWAVANTGHIECGDVLGHNRQTIVQSLSHPCGVAVYGSYLYYTDYDYEMIERVDKHGNNPVVMRNNIPGLKALRLHQQSRATNGCSISNGGCHQLCLPRENGRATCACGTGFQIGSDQHSCFASKTFIVVSQLSAIRAFQINSSDHAEAMMPVAGSGRNALHVDVDVPSGFIYWCDYKPNAGANGVFRIKPDGAGFETVVGMGIGSRGIRGIAIDWIAGNLYFANAFSVETHLEVHRINTTFRKLLYKAVAEKPWHLVVCPRKRFLFWVNAGQQPSIVRALLDGSNRTTLLSDGLVSPRSLAIDYSSDWVYWADDGLDRIGRVASDGSRWQVVMEGRQYPTPFGLSIYQNYLFWVDRNLRKVCNASSKDPNTDRETPTVIRDDLENLQDVVVFDSHVQPTDENLTNHNPCQQNYGGCQQLCIALPNQQQARCACAHGSLNNDNVSCMTDSSDYIVFATENSIQSMQFEPKVCTLQRSWIVVAFIIPMLTNYVLFLDIIHGICLHNSHKWIMYFSFIKRLVFKSHPNHCFGSPEGIAFDWINKRIYYSDYTNQTIGAMGTDGGNHTVVAQVPRPRAIMLDPCHGYMYWTDWSTRAKIERATLAGNFRTPIINSSLVWPNGLTLDYESDMLYWADAYLQKIERATLIGTERQVVVGAVIYPFALTIYQEYIYWTDWNTMSVYRAGRHDGDDLTIMVQHLPTRPMDIHALTAQKQELCSNPCDSFNGGCSHICVPGANGVECQCPLHQNWYLANNGKHCVVENDKRCDSGQFTCLNGRCISVQYKCDNHNNCGDGSDELERVCVFHTCLPTAFTCANGRCTPYSKRCNHYNDCGDDSDEVACTFPTCNPTTEFTCSNGRCISRYFLCNGFNNCHDEKVSDEQHCRENKTKAQSINICLCDCHVAGTRTCTTEQFRCDSGRCIPHYWVCDAFSDCKNDEDEAEHCSSLERTCHADFFTCDNHRCIPRRWICDGDNDCSDNSDEDARHNCADRTCGPSDFLCANNRPPQRRCIPRSWLCDGDSDCSDALDELQNCTLRSCSSNEFACHNGLCIPQHYRCDHENDCGDASDERACTYTLCAAGQFTCENGLCLSSVFVCDGDNNCGDNSDEDRCGSSTPTCSPLHFHCGSGECVDYHSTCNGHNDCADASDENGCGVNECADSLLHHCAQNCTNTPNSYYCSCQSGFRLMSDGFACEDIDECSETPQVCSQICENTVGSYFCKCANGYLRDTSGHFCRQNSGLTPYLIFSNRYYLRNLTVNGDSYTLILQNLSKAVALDFDHNEQRIYWLDANRRVLERMFFNQTMLETTINSGVPGGQGLAIDWIGRKIYWVDDVLDCMNVAELDGRFQKKLISGCLSVNRTCCFQNPRAMAVYPKYGYVFWTDWGTNAYIARAGMDGNDHAVIVSRKLSWPNGLTIDYTSDRIFWADAHLNYIEYANLDGTHRHTTLSGTVPHIYALTLFEDTLYWTDWNTRSIEKANKYTGEGRAMLANTTHRPYDIHVHHPYRQAKSNNPCGQNNGRCSHLCLIASGGQTHTCSCPDHFVSMAGSYSTQCLAMCSSTQYRCLNNEMCIPIWWKCDGERDCRDGSDEPPTCLTRYCYTGQFQCRDGNCSHAQALCNGFRDCPDGSDEEEALCYNHRCASNQWQCENKHCIPASWQCDDDNDCGDGSDEATDHCASRTCSPNMFHCNNGRCVPQSWVCDVDDDCGDASDEPFNTCNGPDHRCDPHVDFACRTNYRCIPTWAVCNGVDDCRDNSDEQDCAERTCHPTGDFRCDNHICIPLRWRCDGMNDCGDASDERNCAPRPCSESEFRCTNEACIPGRWVCDQENDCQDNSDERDCDLQTCLPGYFQCSSGHCVRELYRCDGSQDCEDFSDELDCPTRYPNGSWCNDLKFQCKNHICISLQWVCDGDNDCGDSSDEDLNLCLNVECQHPTRFRCDNNRCIYSHELCNQVDDCGDGSDENDDNCKEPTFAPCTVNEFKCSNKRCIPLDTLYRAINRTCKDGICEQKCTDLEGGGFVCSCHLGFTGSTENYNNCDDVNECEVYGTCPQLCENFKGSYRCLCSRGFMPLGSGNDIECAAMGNPGLLLLPDKVRIRTFSLESQKYSNYLENERNIQALDFDWDPENSSLSVLYYTVLSQGSSFGAIKYAHLPTFSGVSDVPVHGVDIGLQYIMHPGGIAVDWIGRHIYWTDAIVKRIEVSLLDGRYRKQLVISDLFQPAAIALDPNSGLMYWTDLGENPKIEWAWMDGQQRTILVNHLLGSPTGLAIDYFNDARVYWCDSKENAIESVQPDGTDRRNLLRGDLHSPFSLDVFEGTIYWTTEESGEIWHQDKFGKGTASKLLTVNPWLTQIRVYHKHRKQTSRRNPCKGSCTHLCLLRPHGYSCACPQGSNFLPNSNTNCDAALVPPQSMPLACFCVNGGTCYFEGEQPHCK</sequence>
<organism evidence="34 35">
    <name type="scientific">Eptatretus burgeri</name>
    <name type="common">Inshore hagfish</name>
    <dbReference type="NCBI Taxonomy" id="7764"/>
    <lineage>
        <taxon>Eukaryota</taxon>
        <taxon>Metazoa</taxon>
        <taxon>Chordata</taxon>
        <taxon>Craniata</taxon>
        <taxon>Vertebrata</taxon>
        <taxon>Cyclostomata</taxon>
        <taxon>Myxini</taxon>
        <taxon>Myxiniformes</taxon>
        <taxon>Myxinidae</taxon>
        <taxon>Eptatretinae</taxon>
        <taxon>Eptatretus</taxon>
    </lineage>
</organism>
<feature type="repeat" description="LDL-receptor class B" evidence="32">
    <location>
        <begin position="1069"/>
        <end position="1111"/>
    </location>
</feature>
<feature type="disulfide bond" evidence="31">
    <location>
        <begin position="2638"/>
        <end position="2650"/>
    </location>
</feature>
<dbReference type="PROSITE" id="PS50068">
    <property type="entry name" value="LDLRA_2"/>
    <property type="match status" value="26"/>
</dbReference>
<feature type="disulfide bond" evidence="31">
    <location>
        <begin position="3322"/>
        <end position="3334"/>
    </location>
</feature>
<dbReference type="GO" id="GO:0030424">
    <property type="term" value="C:axon"/>
    <property type="evidence" value="ECO:0007669"/>
    <property type="project" value="UniProtKB-SubCell"/>
</dbReference>
<dbReference type="GO" id="GO:0030425">
    <property type="term" value="C:dendrite"/>
    <property type="evidence" value="ECO:0007669"/>
    <property type="project" value="UniProtKB-SubCell"/>
</dbReference>
<dbReference type="PROSITE" id="PS50026">
    <property type="entry name" value="EGF_3"/>
    <property type="match status" value="1"/>
</dbReference>
<feature type="disulfide bond" evidence="31">
    <location>
        <begin position="2471"/>
        <end position="2483"/>
    </location>
</feature>
<feature type="disulfide bond" evidence="31">
    <location>
        <begin position="3361"/>
        <end position="3373"/>
    </location>
</feature>
<feature type="disulfide bond" evidence="31">
    <location>
        <begin position="3380"/>
        <end position="3395"/>
    </location>
</feature>
<feature type="disulfide bond" evidence="31">
    <location>
        <begin position="3262"/>
        <end position="3277"/>
    </location>
</feature>
<dbReference type="InterPro" id="IPR000152">
    <property type="entry name" value="EGF-type_Asp/Asn_hydroxyl_site"/>
</dbReference>
<dbReference type="FunFam" id="2.10.25.10:FF:000009">
    <property type="entry name" value="Low-density lipoprotein receptor isoform 1"/>
    <property type="match status" value="1"/>
</dbReference>
<evidence type="ECO:0000256" key="21">
    <source>
        <dbReference type="ARBA" id="ARBA00023170"/>
    </source>
</evidence>
<feature type="repeat" description="LDL-receptor class B" evidence="32">
    <location>
        <begin position="489"/>
        <end position="532"/>
    </location>
</feature>
<feature type="repeat" description="LDL-receptor class B" evidence="32">
    <location>
        <begin position="2940"/>
        <end position="2982"/>
    </location>
</feature>
<feature type="disulfide bond" evidence="31">
    <location>
        <begin position="3368"/>
        <end position="3386"/>
    </location>
</feature>
<feature type="disulfide bond" evidence="31">
    <location>
        <begin position="652"/>
        <end position="667"/>
    </location>
</feature>
<dbReference type="GO" id="GO:0043235">
    <property type="term" value="C:receptor complex"/>
    <property type="evidence" value="ECO:0007669"/>
    <property type="project" value="TreeGrafter"/>
</dbReference>
<feature type="disulfide bond" evidence="31">
    <location>
        <begin position="2375"/>
        <end position="2393"/>
    </location>
</feature>
<keyword evidence="6 30" id="KW-0245">EGF-like domain</keyword>
<dbReference type="FunFam" id="4.10.400.10:FF:000108">
    <property type="entry name" value="Low-density lipoprotein receptor-related protein 2"/>
    <property type="match status" value="1"/>
</dbReference>
<protein>
    <recommendedName>
        <fullName evidence="27">Low-density lipoprotein receptor-related protein 2</fullName>
    </recommendedName>
    <alternativeName>
        <fullName evidence="28">Glycoprotein 330</fullName>
    </alternativeName>
    <alternativeName>
        <fullName evidence="29">Megalin</fullName>
    </alternativeName>
</protein>
<dbReference type="SUPFAM" id="SSF63825">
    <property type="entry name" value="YWTD domain"/>
    <property type="match status" value="8"/>
</dbReference>
<keyword evidence="17" id="KW-1133">Transmembrane helix</keyword>
<evidence type="ECO:0000256" key="30">
    <source>
        <dbReference type="PROSITE-ProRule" id="PRU00076"/>
    </source>
</evidence>
<dbReference type="Proteomes" id="UP000694388">
    <property type="component" value="Unplaced"/>
</dbReference>
<evidence type="ECO:0000256" key="9">
    <source>
        <dbReference type="ARBA" id="ARBA00022692"/>
    </source>
</evidence>
<keyword evidence="9" id="KW-0812">Transmembrane</keyword>
<feature type="repeat" description="LDL-receptor class B" evidence="32">
    <location>
        <begin position="1380"/>
        <end position="1422"/>
    </location>
</feature>
<keyword evidence="15" id="KW-0106">Calcium</keyword>
<dbReference type="Gene3D" id="2.10.25.10">
    <property type="entry name" value="Laminin"/>
    <property type="match status" value="6"/>
</dbReference>
<dbReference type="PANTHER" id="PTHR22722">
    <property type="entry name" value="LOW-DENSITY LIPOPROTEIN RECEPTOR-RELATED PROTEIN 2-RELATED"/>
    <property type="match status" value="1"/>
</dbReference>
<dbReference type="InterPro" id="IPR011042">
    <property type="entry name" value="6-blade_b-propeller_TolB-like"/>
</dbReference>
<feature type="repeat" description="LDL-receptor class B" evidence="32">
    <location>
        <begin position="124"/>
        <end position="166"/>
    </location>
</feature>
<keyword evidence="12" id="KW-0677">Repeat</keyword>
<dbReference type="OMA" id="RTCQPEQ"/>
<dbReference type="InterPro" id="IPR051221">
    <property type="entry name" value="LDLR-related"/>
</dbReference>
<feature type="disulfide bond" evidence="31">
    <location>
        <begin position="681"/>
        <end position="699"/>
    </location>
</feature>
<feature type="disulfide bond" evidence="31">
    <location>
        <begin position="2347"/>
        <end position="2362"/>
    </location>
</feature>
<feature type="repeat" description="LDL-receptor class B" evidence="32">
    <location>
        <begin position="400"/>
        <end position="441"/>
    </location>
</feature>
<evidence type="ECO:0000256" key="22">
    <source>
        <dbReference type="ARBA" id="ARBA00023176"/>
    </source>
</evidence>
<evidence type="ECO:0000256" key="13">
    <source>
        <dbReference type="ARBA" id="ARBA00022740"/>
    </source>
</evidence>
<evidence type="ECO:0000256" key="8">
    <source>
        <dbReference type="ARBA" id="ARBA00022583"/>
    </source>
</evidence>
<evidence type="ECO:0000256" key="29">
    <source>
        <dbReference type="ARBA" id="ARBA00080738"/>
    </source>
</evidence>
<feature type="repeat" description="LDL-receptor class B" evidence="32">
    <location>
        <begin position="3789"/>
        <end position="3831"/>
    </location>
</feature>
<dbReference type="InterPro" id="IPR036055">
    <property type="entry name" value="LDL_receptor-like_sf"/>
</dbReference>
<feature type="repeat" description="LDL-receptor class B" evidence="32">
    <location>
        <begin position="442"/>
        <end position="485"/>
    </location>
</feature>
<evidence type="ECO:0000256" key="1">
    <source>
        <dbReference type="ARBA" id="ARBA00004247"/>
    </source>
</evidence>
<feature type="disulfide bond" evidence="31">
    <location>
        <begin position="3302"/>
        <end position="3317"/>
    </location>
</feature>
<feature type="disulfide bond" evidence="31">
    <location>
        <begin position="693"/>
        <end position="708"/>
    </location>
</feature>
<dbReference type="Pfam" id="PF07645">
    <property type="entry name" value="EGF_CA"/>
    <property type="match status" value="2"/>
</dbReference>
<reference evidence="34" key="2">
    <citation type="submission" date="2025-09" db="UniProtKB">
        <authorList>
            <consortium name="Ensembl"/>
        </authorList>
    </citation>
    <scope>IDENTIFICATION</scope>
</reference>
<dbReference type="InterPro" id="IPR002172">
    <property type="entry name" value="LDrepeatLR_classA_rpt"/>
</dbReference>
<comment type="similarity">
    <text evidence="4">Belongs to the LDLR family.</text>
</comment>
<dbReference type="PROSITE" id="PS51120">
    <property type="entry name" value="LDLRB"/>
    <property type="match status" value="21"/>
</dbReference>
<dbReference type="PROSITE" id="PS01187">
    <property type="entry name" value="EGF_CA"/>
    <property type="match status" value="3"/>
</dbReference>
<evidence type="ECO:0000256" key="7">
    <source>
        <dbReference type="ARBA" id="ARBA00022553"/>
    </source>
</evidence>
<keyword evidence="18" id="KW-0729">SH3-binding</keyword>
<feature type="repeat" description="LDL-receptor class B" evidence="32">
    <location>
        <begin position="3701"/>
        <end position="3743"/>
    </location>
</feature>
<feature type="repeat" description="LDL-receptor class B" evidence="32">
    <location>
        <begin position="2106"/>
        <end position="2149"/>
    </location>
</feature>
<dbReference type="GO" id="GO:0007399">
    <property type="term" value="P:nervous system development"/>
    <property type="evidence" value="ECO:0007669"/>
    <property type="project" value="UniProtKB-KW"/>
</dbReference>
<evidence type="ECO:0000256" key="15">
    <source>
        <dbReference type="ARBA" id="ARBA00022837"/>
    </source>
</evidence>
<feature type="repeat" description="LDL-receptor class B" evidence="32">
    <location>
        <begin position="2802"/>
        <end position="2844"/>
    </location>
</feature>
<name>A0A8C4QIE6_EPTBU</name>
<keyword evidence="22" id="KW-0168">Coated pit</keyword>
<evidence type="ECO:0000256" key="27">
    <source>
        <dbReference type="ARBA" id="ARBA00074420"/>
    </source>
</evidence>
<dbReference type="GO" id="GO:0007605">
    <property type="term" value="P:sensory perception of sound"/>
    <property type="evidence" value="ECO:0007669"/>
    <property type="project" value="UniProtKB-KW"/>
</dbReference>
<keyword evidence="16" id="KW-0524">Neurogenesis</keyword>
<evidence type="ECO:0000256" key="3">
    <source>
        <dbReference type="ARBA" id="ARBA00004489"/>
    </source>
</evidence>
<feature type="disulfide bond" evidence="31">
    <location>
        <begin position="764"/>
        <end position="782"/>
    </location>
</feature>
<dbReference type="CDD" id="cd00112">
    <property type="entry name" value="LDLa"/>
    <property type="match status" value="24"/>
</dbReference>
<dbReference type="InterPro" id="IPR023415">
    <property type="entry name" value="LDLR_class-A_CS"/>
</dbReference>
<feature type="repeat" description="LDL-receptor class B" evidence="32">
    <location>
        <begin position="2150"/>
        <end position="2191"/>
    </location>
</feature>
<evidence type="ECO:0000256" key="11">
    <source>
        <dbReference type="ARBA" id="ARBA00022729"/>
    </source>
</evidence>
<evidence type="ECO:0000256" key="19">
    <source>
        <dbReference type="ARBA" id="ARBA00023136"/>
    </source>
</evidence>
<feature type="disulfide bond" evidence="31">
    <location>
        <begin position="2335"/>
        <end position="2353"/>
    </location>
</feature>
<evidence type="ECO:0000256" key="10">
    <source>
        <dbReference type="ARBA" id="ARBA00022723"/>
    </source>
</evidence>
<feature type="disulfide bond" evidence="31">
    <location>
        <begin position="2616"/>
        <end position="2631"/>
    </location>
</feature>
<keyword evidence="35" id="KW-1185">Reference proteome</keyword>
<keyword evidence="20 31" id="KW-1015">Disulfide bond</keyword>
<dbReference type="InterPro" id="IPR018097">
    <property type="entry name" value="EGF_Ca-bd_CS"/>
</dbReference>
<feature type="disulfide bond" evidence="31">
    <location>
        <begin position="2328"/>
        <end position="2340"/>
    </location>
</feature>
<keyword evidence="23" id="KW-0325">Glycoprotein</keyword>
<dbReference type="SMART" id="SM00135">
    <property type="entry name" value="LY"/>
    <property type="match status" value="37"/>
</dbReference>
<feature type="disulfide bond" evidence="31">
    <location>
        <begin position="3412"/>
        <end position="3430"/>
    </location>
</feature>
<evidence type="ECO:0000256" key="4">
    <source>
        <dbReference type="ARBA" id="ARBA00009939"/>
    </source>
</evidence>
<feature type="repeat" description="LDL-receptor class B" evidence="32">
    <location>
        <begin position="214"/>
        <end position="256"/>
    </location>
</feature>
<feature type="disulfide bond" evidence="31">
    <location>
        <begin position="3164"/>
        <end position="3182"/>
    </location>
</feature>
<evidence type="ECO:0000256" key="16">
    <source>
        <dbReference type="ARBA" id="ARBA00022902"/>
    </source>
</evidence>
<dbReference type="FunFam" id="4.10.400.10:FF:000002">
    <property type="entry name" value="Low-density lipoprotein receptor-related protein 1"/>
    <property type="match status" value="1"/>
</dbReference>
<feature type="disulfide bond" evidence="31">
    <location>
        <begin position="2558"/>
        <end position="2570"/>
    </location>
</feature>
<keyword evidence="21" id="KW-0675">Receptor</keyword>
<evidence type="ECO:0000256" key="25">
    <source>
        <dbReference type="ARBA" id="ARBA00037878"/>
    </source>
</evidence>
<dbReference type="Pfam" id="PF00058">
    <property type="entry name" value="Ldl_recept_b"/>
    <property type="match status" value="12"/>
</dbReference>
<dbReference type="GO" id="GO:0042562">
    <property type="term" value="F:hormone binding"/>
    <property type="evidence" value="ECO:0007669"/>
    <property type="project" value="TreeGrafter"/>
</dbReference>
<feature type="disulfide bond" evidence="31">
    <location>
        <begin position="776"/>
        <end position="791"/>
    </location>
</feature>
<feature type="disulfide bond" evidence="31">
    <location>
        <begin position="2597"/>
        <end position="2609"/>
    </location>
</feature>
<feature type="disulfide bond" evidence="31">
    <location>
        <begin position="2478"/>
        <end position="2496"/>
    </location>
</feature>
<feature type="disulfide bond" evidence="31">
    <location>
        <begin position="633"/>
        <end position="645"/>
    </location>
</feature>